<protein>
    <submittedName>
        <fullName evidence="1">Uncharacterized protein</fullName>
    </submittedName>
</protein>
<name>A0A4Y2U3H3_ARAVE</name>
<dbReference type="AlphaFoldDB" id="A0A4Y2U3H3"/>
<evidence type="ECO:0000313" key="2">
    <source>
        <dbReference type="Proteomes" id="UP000499080"/>
    </source>
</evidence>
<keyword evidence="2" id="KW-1185">Reference proteome</keyword>
<accession>A0A4Y2U3H3</accession>
<dbReference type="Proteomes" id="UP000499080">
    <property type="component" value="Unassembled WGS sequence"/>
</dbReference>
<dbReference type="EMBL" id="BGPR01033201">
    <property type="protein sequence ID" value="GBO07063.1"/>
    <property type="molecule type" value="Genomic_DNA"/>
</dbReference>
<evidence type="ECO:0000313" key="1">
    <source>
        <dbReference type="EMBL" id="GBO07063.1"/>
    </source>
</evidence>
<comment type="caution">
    <text evidence="1">The sequence shown here is derived from an EMBL/GenBank/DDBJ whole genome shotgun (WGS) entry which is preliminary data.</text>
</comment>
<proteinExistence type="predicted"/>
<gene>
    <name evidence="1" type="ORF">AVEN_142681_1</name>
</gene>
<sequence length="173" mass="19013">MWIAIHPVPEILFVHFTTDIKICLFLKKGWNKQNQEHSRVCSVPIQRTLPYGQDHPLSDVATSTVCMVPLSGGLARLPACLMANGPLTYKPIWAPKIRLLAIAASTCLDLPSSVAVFGLSCIGDGTCPFEFHDKFCHGVMGYLRSVSCIESTRYMTGGTPLSQPNNANSFFLR</sequence>
<organism evidence="1 2">
    <name type="scientific">Araneus ventricosus</name>
    <name type="common">Orbweaver spider</name>
    <name type="synonym">Epeira ventricosa</name>
    <dbReference type="NCBI Taxonomy" id="182803"/>
    <lineage>
        <taxon>Eukaryota</taxon>
        <taxon>Metazoa</taxon>
        <taxon>Ecdysozoa</taxon>
        <taxon>Arthropoda</taxon>
        <taxon>Chelicerata</taxon>
        <taxon>Arachnida</taxon>
        <taxon>Araneae</taxon>
        <taxon>Araneomorphae</taxon>
        <taxon>Entelegynae</taxon>
        <taxon>Araneoidea</taxon>
        <taxon>Araneidae</taxon>
        <taxon>Araneus</taxon>
    </lineage>
</organism>
<reference evidence="1 2" key="1">
    <citation type="journal article" date="2019" name="Sci. Rep.">
        <title>Orb-weaving spider Araneus ventricosus genome elucidates the spidroin gene catalogue.</title>
        <authorList>
            <person name="Kono N."/>
            <person name="Nakamura H."/>
            <person name="Ohtoshi R."/>
            <person name="Moran D.A.P."/>
            <person name="Shinohara A."/>
            <person name="Yoshida Y."/>
            <person name="Fujiwara M."/>
            <person name="Mori M."/>
            <person name="Tomita M."/>
            <person name="Arakawa K."/>
        </authorList>
    </citation>
    <scope>NUCLEOTIDE SEQUENCE [LARGE SCALE GENOMIC DNA]</scope>
</reference>